<keyword evidence="2" id="KW-1185">Reference proteome</keyword>
<gene>
    <name evidence="1" type="ORF">ANCCEY_04277</name>
</gene>
<evidence type="ECO:0000313" key="2">
    <source>
        <dbReference type="Proteomes" id="UP000054495"/>
    </source>
</evidence>
<dbReference type="AlphaFoldDB" id="A0A0D6M9V4"/>
<dbReference type="Gene3D" id="3.40.33.10">
    <property type="entry name" value="CAP"/>
    <property type="match status" value="1"/>
</dbReference>
<reference evidence="1 2" key="1">
    <citation type="submission" date="2013-05" db="EMBL/GenBank/DDBJ databases">
        <title>Draft genome of the parasitic nematode Anyclostoma ceylanicum.</title>
        <authorList>
            <person name="Mitreva M."/>
        </authorList>
    </citation>
    <scope>NUCLEOTIDE SEQUENCE [LARGE SCALE GENOMIC DNA]</scope>
</reference>
<name>A0A0D6M9V4_9BILA</name>
<evidence type="ECO:0000313" key="1">
    <source>
        <dbReference type="EMBL" id="EPB76647.1"/>
    </source>
</evidence>
<dbReference type="Pfam" id="PF17641">
    <property type="entry name" value="ASPRs"/>
    <property type="match status" value="1"/>
</dbReference>
<dbReference type="InterPro" id="IPR035940">
    <property type="entry name" value="CAP_sf"/>
</dbReference>
<dbReference type="EMBL" id="KE124858">
    <property type="protein sequence ID" value="EPB76647.1"/>
    <property type="molecule type" value="Genomic_DNA"/>
</dbReference>
<accession>A0A0D6M9V4</accession>
<dbReference type="Proteomes" id="UP000054495">
    <property type="component" value="Unassembled WGS sequence"/>
</dbReference>
<organism evidence="1 2">
    <name type="scientific">Ancylostoma ceylanicum</name>
    <dbReference type="NCBI Taxonomy" id="53326"/>
    <lineage>
        <taxon>Eukaryota</taxon>
        <taxon>Metazoa</taxon>
        <taxon>Ecdysozoa</taxon>
        <taxon>Nematoda</taxon>
        <taxon>Chromadorea</taxon>
        <taxon>Rhabditida</taxon>
        <taxon>Rhabditina</taxon>
        <taxon>Rhabditomorpha</taxon>
        <taxon>Strongyloidea</taxon>
        <taxon>Ancylostomatidae</taxon>
        <taxon>Ancylostomatinae</taxon>
        <taxon>Ancylostoma</taxon>
    </lineage>
</organism>
<protein>
    <submittedName>
        <fullName evidence="1">SCP-like protein</fullName>
    </submittedName>
</protein>
<dbReference type="SUPFAM" id="SSF55797">
    <property type="entry name" value="PR-1-like"/>
    <property type="match status" value="1"/>
</dbReference>
<dbReference type="InterPro" id="IPR035109">
    <property type="entry name" value="ASPR"/>
</dbReference>
<proteinExistence type="predicted"/>
<sequence>MRVCVGGRRRREESKILFLCVGSLLAAGPECKDKKVSPEIRQQILDFHKQRREGKAVEWDCGLEDKARGILKTGKSGKIDTSKVSKNRGVNVREFRKEFEDAKTFVDRALRHWWSSDLNSKKNMANPQNKKIGCSYKEDDVFFLVACFYEK</sequence>